<sequence>MEFTKEYWVNCFSRCVRYATTFFKWIVFSLIMGTICGLVGTAFHICVEYATGFRENNHMIIYFLPLAGIVIVFIYRICGIRHSKGTNLVIGSIRSVEDEIPSRMAPLIFISTVITHLFGGSSGREGAALQIGGSIGVSIGKLFKLDDSDKHILTLCGMSAVFSALFGTPITAALFSMEVISIGILYYCAFVPCLFSSVIAYAITKKLHVVHDHYNIAGMPTSVDVPLVIKVIGLAILCAVLSSLFCIFMNVVHKLFRKYFKNQYVRVFAGGVMLVLLNIILNTTDYNGTGMNIIAQALNGEAKPTAFLLKALFTAITIGCGFRGGEIVPSFFVGATFGCAMGGLMGLDPGFAAALGMVCFFCGVVNCPLTSLFLSIELFGAHGILLFTIGCAVSYMLSGYYSLYNEQKIIYSKLRPHYVNLYTNQEIKTKEPGFLEGLIRIREDDSDDIEE</sequence>
<dbReference type="GO" id="GO:0016020">
    <property type="term" value="C:membrane"/>
    <property type="evidence" value="ECO:0007669"/>
    <property type="project" value="UniProtKB-SubCell"/>
</dbReference>
<dbReference type="InterPro" id="IPR050368">
    <property type="entry name" value="ClC-type_chloride_channel"/>
</dbReference>
<dbReference type="EMBL" id="BLYL01000005">
    <property type="protein sequence ID" value="GFO94154.1"/>
    <property type="molecule type" value="Genomic_DNA"/>
</dbReference>
<keyword evidence="4 5" id="KW-0472">Membrane</keyword>
<feature type="transmembrane region" description="Helical" evidence="5">
    <location>
        <begin position="327"/>
        <end position="347"/>
    </location>
</feature>
<dbReference type="InterPro" id="IPR014743">
    <property type="entry name" value="Cl-channel_core"/>
</dbReference>
<dbReference type="PANTHER" id="PTHR43427:SF12">
    <property type="entry name" value="CHLORIDE TRANSPORTER"/>
    <property type="match status" value="1"/>
</dbReference>
<dbReference type="SUPFAM" id="SSF81340">
    <property type="entry name" value="Clc chloride channel"/>
    <property type="match status" value="1"/>
</dbReference>
<evidence type="ECO:0000256" key="1">
    <source>
        <dbReference type="ARBA" id="ARBA00004141"/>
    </source>
</evidence>
<evidence type="ECO:0000256" key="4">
    <source>
        <dbReference type="ARBA" id="ARBA00023136"/>
    </source>
</evidence>
<dbReference type="Pfam" id="PF00654">
    <property type="entry name" value="Voltage_CLC"/>
    <property type="match status" value="1"/>
</dbReference>
<gene>
    <name evidence="6" type="ORF">COEU31_12000</name>
</gene>
<evidence type="ECO:0000313" key="6">
    <source>
        <dbReference type="EMBL" id="GFO94154.1"/>
    </source>
</evidence>
<keyword evidence="2 5" id="KW-0812">Transmembrane</keyword>
<feature type="transmembrane region" description="Helical" evidence="5">
    <location>
        <begin position="152"/>
        <end position="177"/>
    </location>
</feature>
<evidence type="ECO:0000256" key="3">
    <source>
        <dbReference type="ARBA" id="ARBA00022989"/>
    </source>
</evidence>
<proteinExistence type="predicted"/>
<organism evidence="6 7">
    <name type="scientific">Coprococcus eutactus</name>
    <dbReference type="NCBI Taxonomy" id="33043"/>
    <lineage>
        <taxon>Bacteria</taxon>
        <taxon>Bacillati</taxon>
        <taxon>Bacillota</taxon>
        <taxon>Clostridia</taxon>
        <taxon>Lachnospirales</taxon>
        <taxon>Lachnospiraceae</taxon>
        <taxon>Coprococcus</taxon>
    </lineage>
</organism>
<evidence type="ECO:0000256" key="2">
    <source>
        <dbReference type="ARBA" id="ARBA00022692"/>
    </source>
</evidence>
<dbReference type="InterPro" id="IPR001807">
    <property type="entry name" value="ClC"/>
</dbReference>
<keyword evidence="3 5" id="KW-1133">Transmembrane helix</keyword>
<dbReference type="GO" id="GO:0015108">
    <property type="term" value="F:chloride transmembrane transporter activity"/>
    <property type="evidence" value="ECO:0007669"/>
    <property type="project" value="InterPro"/>
</dbReference>
<dbReference type="PANTHER" id="PTHR43427">
    <property type="entry name" value="CHLORIDE CHANNEL PROTEIN CLC-E"/>
    <property type="match status" value="1"/>
</dbReference>
<feature type="transmembrane region" description="Helical" evidence="5">
    <location>
        <begin position="382"/>
        <end position="403"/>
    </location>
</feature>
<evidence type="ECO:0000313" key="7">
    <source>
        <dbReference type="Proteomes" id="UP000660047"/>
    </source>
</evidence>
<dbReference type="PRINTS" id="PR00762">
    <property type="entry name" value="CLCHANNEL"/>
</dbReference>
<evidence type="ECO:0000256" key="5">
    <source>
        <dbReference type="SAM" id="Phobius"/>
    </source>
</evidence>
<feature type="transmembrane region" description="Helical" evidence="5">
    <location>
        <begin position="264"/>
        <end position="281"/>
    </location>
</feature>
<accession>A0AAI9K4E6</accession>
<name>A0AAI9K4E6_9FIRM</name>
<feature type="transmembrane region" description="Helical" evidence="5">
    <location>
        <begin position="184"/>
        <end position="203"/>
    </location>
</feature>
<dbReference type="RefSeq" id="WP_330375965.1">
    <property type="nucleotide sequence ID" value="NZ_BLYL01000005.1"/>
</dbReference>
<comment type="caution">
    <text evidence="6">The sequence shown here is derived from an EMBL/GenBank/DDBJ whole genome shotgun (WGS) entry which is preliminary data.</text>
</comment>
<feature type="transmembrane region" description="Helical" evidence="5">
    <location>
        <begin position="354"/>
        <end position="376"/>
    </location>
</feature>
<feature type="transmembrane region" description="Helical" evidence="5">
    <location>
        <begin position="59"/>
        <end position="77"/>
    </location>
</feature>
<reference evidence="6" key="1">
    <citation type="submission" date="2020-06" db="EMBL/GenBank/DDBJ databases">
        <title>Characterization of fructooligosaccharide metabolism and fructooligosaccharide-degrading enzymes in human commensal butyrate producers.</title>
        <authorList>
            <person name="Tanno H."/>
            <person name="Fujii T."/>
            <person name="Hirano K."/>
            <person name="Maeno S."/>
            <person name="Tonozuka T."/>
            <person name="Sakamoto M."/>
            <person name="Ohkuma M."/>
            <person name="Tochio T."/>
            <person name="Endo A."/>
        </authorList>
    </citation>
    <scope>NUCLEOTIDE SEQUENCE</scope>
    <source>
        <strain evidence="6">JCM 31265</strain>
    </source>
</reference>
<dbReference type="Proteomes" id="UP000660047">
    <property type="component" value="Unassembled WGS sequence"/>
</dbReference>
<feature type="transmembrane region" description="Helical" evidence="5">
    <location>
        <begin position="227"/>
        <end position="252"/>
    </location>
</feature>
<comment type="subcellular location">
    <subcellularLocation>
        <location evidence="1">Membrane</location>
        <topology evidence="1">Multi-pass membrane protein</topology>
    </subcellularLocation>
</comment>
<dbReference type="Gene3D" id="1.10.3080.10">
    <property type="entry name" value="Clc chloride channel"/>
    <property type="match status" value="1"/>
</dbReference>
<dbReference type="AlphaFoldDB" id="A0AAI9K4E6"/>
<protein>
    <submittedName>
        <fullName evidence="6">Voltage-gated chloride channel protein</fullName>
    </submittedName>
</protein>
<feature type="transmembrane region" description="Helical" evidence="5">
    <location>
        <begin position="22"/>
        <end position="47"/>
    </location>
</feature>